<dbReference type="PANTHER" id="PTHR33375:SF1">
    <property type="entry name" value="CHROMOSOME-PARTITIONING PROTEIN PARB-RELATED"/>
    <property type="match status" value="1"/>
</dbReference>
<dbReference type="InterPro" id="IPR041468">
    <property type="entry name" value="HTH_ParB/Spo0J"/>
</dbReference>
<reference evidence="5" key="1">
    <citation type="submission" date="2016-03" db="EMBL/GenBank/DDBJ databases">
        <authorList>
            <person name="Ray J."/>
            <person name="Price M."/>
            <person name="Deutschbauer A."/>
        </authorList>
    </citation>
    <scope>NUCLEOTIDE SEQUENCE [LARGE SCALE GENOMIC DNA]</scope>
    <source>
        <strain evidence="5">FW300-N1B4</strain>
    </source>
</reference>
<sequence length="273" mass="30102">MALASTVETDESPAPLQWHVHGIKDVKLTMKRLGIDQLFPGLWQYRKSFPKKKMAELTVSLKASRGNVVPCIVCPKADGSGYWIIAGERRWRAAQEAGVHELNCIIGDYTSAQAQFIAAAENLQREDPDPIEEAGAYQAMQETDLSHEQIAKLIGKSRGHVSNYIRLLSLGFGVRELIINGKLSASQARPICTLECTNEQLTVAKAAIKGKWSYRRIEEEVALRTQKKAPVVAMPKEDADVKRLARLVSETTGYPTVIIVKPTGSWQMGFAGG</sequence>
<feature type="domain" description="ParB-like N-terminal" evidence="3">
    <location>
        <begin position="31"/>
        <end position="123"/>
    </location>
</feature>
<keyword evidence="2" id="KW-0159">Chromosome partition</keyword>
<evidence type="ECO:0000313" key="5">
    <source>
        <dbReference type="Proteomes" id="UP000076489"/>
    </source>
</evidence>
<dbReference type="SUPFAM" id="SSF109709">
    <property type="entry name" value="KorB DNA-binding domain-like"/>
    <property type="match status" value="1"/>
</dbReference>
<dbReference type="InterPro" id="IPR036086">
    <property type="entry name" value="ParB/Sulfiredoxin_sf"/>
</dbReference>
<comment type="similarity">
    <text evidence="1">Belongs to the ParB family.</text>
</comment>
<evidence type="ECO:0000259" key="3">
    <source>
        <dbReference type="SMART" id="SM00470"/>
    </source>
</evidence>
<organism evidence="4 5">
    <name type="scientific">Pseudomonas fluorescens</name>
    <dbReference type="NCBI Taxonomy" id="294"/>
    <lineage>
        <taxon>Bacteria</taxon>
        <taxon>Pseudomonadati</taxon>
        <taxon>Pseudomonadota</taxon>
        <taxon>Gammaproteobacteria</taxon>
        <taxon>Pseudomonadales</taxon>
        <taxon>Pseudomonadaceae</taxon>
        <taxon>Pseudomonas</taxon>
    </lineage>
</organism>
<dbReference type="FunFam" id="1.10.10.2830:FF:000001">
    <property type="entry name" value="Chromosome partitioning protein ParB"/>
    <property type="match status" value="1"/>
</dbReference>
<reference evidence="4 5" key="2">
    <citation type="journal article" date="2018" name="Nature">
        <title>Mutant phenotypes for thousands of bacterial genes of unknown function.</title>
        <authorList>
            <person name="Price M.N."/>
            <person name="Wetmore K.M."/>
            <person name="Waters R.J."/>
            <person name="Callaghan M."/>
            <person name="Ray J."/>
            <person name="Liu H."/>
            <person name="Kuehl J.V."/>
            <person name="Melnyk R.A."/>
            <person name="Lamson J.S."/>
            <person name="Suh Y."/>
            <person name="Carlson H.K."/>
            <person name="Esquivel Z."/>
            <person name="Sadeeshkumar H."/>
            <person name="Chakraborty R."/>
            <person name="Zane G.M."/>
            <person name="Rubin B.E."/>
            <person name="Wall J.D."/>
            <person name="Visel A."/>
            <person name="Bristow J."/>
            <person name="Blow M.J."/>
            <person name="Arkin A.P."/>
            <person name="Deutschbauer A.M."/>
        </authorList>
    </citation>
    <scope>NUCLEOTIDE SEQUENCE [LARGE SCALE GENOMIC DNA]</scope>
    <source>
        <strain evidence="4 5">FW300-N1B4</strain>
    </source>
</reference>
<dbReference type="Gene3D" id="1.10.10.2830">
    <property type="match status" value="1"/>
</dbReference>
<dbReference type="GO" id="GO:0007059">
    <property type="term" value="P:chromosome segregation"/>
    <property type="evidence" value="ECO:0007669"/>
    <property type="project" value="UniProtKB-KW"/>
</dbReference>
<dbReference type="InterPro" id="IPR004437">
    <property type="entry name" value="ParB/RepB/Spo0J"/>
</dbReference>
<evidence type="ECO:0000256" key="1">
    <source>
        <dbReference type="ARBA" id="ARBA00006295"/>
    </source>
</evidence>
<comment type="caution">
    <text evidence="4">The sequence shown here is derived from an EMBL/GenBank/DDBJ whole genome shotgun (WGS) entry which is preliminary data.</text>
</comment>
<dbReference type="PANTHER" id="PTHR33375">
    <property type="entry name" value="CHROMOSOME-PARTITIONING PROTEIN PARB-RELATED"/>
    <property type="match status" value="1"/>
</dbReference>
<proteinExistence type="inferred from homology"/>
<name>A0A166QSF2_PSEFL</name>
<dbReference type="InterPro" id="IPR050336">
    <property type="entry name" value="Chromosome_partition/occlusion"/>
</dbReference>
<dbReference type="EMBL" id="LUKJ01000002">
    <property type="protein sequence ID" value="KZN20793.1"/>
    <property type="molecule type" value="Genomic_DNA"/>
</dbReference>
<protein>
    <recommendedName>
        <fullName evidence="3">ParB-like N-terminal domain-containing protein</fullName>
    </recommendedName>
</protein>
<dbReference type="Pfam" id="PF02195">
    <property type="entry name" value="ParB_N"/>
    <property type="match status" value="1"/>
</dbReference>
<evidence type="ECO:0000256" key="2">
    <source>
        <dbReference type="ARBA" id="ARBA00022829"/>
    </source>
</evidence>
<gene>
    <name evidence="4" type="ORF">A1D17_04420</name>
</gene>
<accession>A0A166QSF2</accession>
<dbReference type="GO" id="GO:0045881">
    <property type="term" value="P:positive regulation of sporulation resulting in formation of a cellular spore"/>
    <property type="evidence" value="ECO:0007669"/>
    <property type="project" value="TreeGrafter"/>
</dbReference>
<evidence type="ECO:0000313" key="4">
    <source>
        <dbReference type="EMBL" id="KZN20793.1"/>
    </source>
</evidence>
<dbReference type="RefSeq" id="WP_081235208.1">
    <property type="nucleotide sequence ID" value="NZ_LUKJ01000002.1"/>
</dbReference>
<dbReference type="Gene3D" id="3.90.1530.30">
    <property type="match status" value="1"/>
</dbReference>
<dbReference type="GO" id="GO:0003677">
    <property type="term" value="F:DNA binding"/>
    <property type="evidence" value="ECO:0007669"/>
    <property type="project" value="InterPro"/>
</dbReference>
<dbReference type="AlphaFoldDB" id="A0A166QSF2"/>
<dbReference type="NCBIfam" id="TIGR00180">
    <property type="entry name" value="parB_part"/>
    <property type="match status" value="1"/>
</dbReference>
<dbReference type="Pfam" id="PF17762">
    <property type="entry name" value="HTH_ParB"/>
    <property type="match status" value="1"/>
</dbReference>
<dbReference type="InterPro" id="IPR003115">
    <property type="entry name" value="ParB_N"/>
</dbReference>
<dbReference type="OrthoDB" id="9802051at2"/>
<dbReference type="Proteomes" id="UP000076489">
    <property type="component" value="Unassembled WGS sequence"/>
</dbReference>
<dbReference type="SMART" id="SM00470">
    <property type="entry name" value="ParB"/>
    <property type="match status" value="1"/>
</dbReference>
<dbReference type="GO" id="GO:0005694">
    <property type="term" value="C:chromosome"/>
    <property type="evidence" value="ECO:0007669"/>
    <property type="project" value="TreeGrafter"/>
</dbReference>
<dbReference type="SUPFAM" id="SSF110849">
    <property type="entry name" value="ParB/Sulfiredoxin"/>
    <property type="match status" value="1"/>
</dbReference>